<dbReference type="RefSeq" id="WP_135187876.1">
    <property type="nucleotide sequence ID" value="NZ_SPUM01000007.1"/>
</dbReference>
<protein>
    <submittedName>
        <fullName evidence="9">Trimeric intracellular cation channel family protein</fullName>
    </submittedName>
</protein>
<evidence type="ECO:0000256" key="5">
    <source>
        <dbReference type="ARBA" id="ARBA00022989"/>
    </source>
</evidence>
<evidence type="ECO:0000256" key="7">
    <source>
        <dbReference type="SAM" id="Phobius"/>
    </source>
</evidence>
<dbReference type="PANTHER" id="PTHR30506:SF3">
    <property type="entry name" value="UPF0126 INNER MEMBRANE PROTEIN YADS-RELATED"/>
    <property type="match status" value="1"/>
</dbReference>
<proteinExistence type="inferred from homology"/>
<evidence type="ECO:0000259" key="8">
    <source>
        <dbReference type="Pfam" id="PF03458"/>
    </source>
</evidence>
<dbReference type="GO" id="GO:0005886">
    <property type="term" value="C:plasma membrane"/>
    <property type="evidence" value="ECO:0007669"/>
    <property type="project" value="UniProtKB-SubCell"/>
</dbReference>
<feature type="transmembrane region" description="Helical" evidence="7">
    <location>
        <begin position="119"/>
        <end position="139"/>
    </location>
</feature>
<evidence type="ECO:0000256" key="3">
    <source>
        <dbReference type="ARBA" id="ARBA00022475"/>
    </source>
</evidence>
<dbReference type="Pfam" id="PF03458">
    <property type="entry name" value="Gly_transporter"/>
    <property type="match status" value="2"/>
</dbReference>
<sequence length="209" mass="22018">MLHILLAVLDLGGTFVFAISGAITAVKHRLDIFGVLVLSFAAGNVGGITRDVLIGAVPPAAIADWKYIAVSVLAGLITFFWYPVTDRFSNEVLWFDAVGLAFFAVAGTEKALVHGLTPVMAPLLGMLTGIGGGMLRDVLVAEIPIVLRADLYALAALAGAIVVVVGRVLHVSPIATTIVGGGLCFALRFMAIHYGWHLPTAWPRDDTKS</sequence>
<comment type="caution">
    <text evidence="9">The sequence shown here is derived from an EMBL/GenBank/DDBJ whole genome shotgun (WGS) entry which is preliminary data.</text>
</comment>
<keyword evidence="6 7" id="KW-0472">Membrane</keyword>
<name>A0A4Y9T5Z8_9BURK</name>
<evidence type="ECO:0000256" key="4">
    <source>
        <dbReference type="ARBA" id="ARBA00022692"/>
    </source>
</evidence>
<feature type="transmembrane region" description="Helical" evidence="7">
    <location>
        <begin position="65"/>
        <end position="85"/>
    </location>
</feature>
<evidence type="ECO:0000313" key="10">
    <source>
        <dbReference type="Proteomes" id="UP000297258"/>
    </source>
</evidence>
<evidence type="ECO:0000256" key="2">
    <source>
        <dbReference type="ARBA" id="ARBA00008193"/>
    </source>
</evidence>
<keyword evidence="5 7" id="KW-1133">Transmembrane helix</keyword>
<dbReference type="OrthoDB" id="9791874at2"/>
<keyword evidence="10" id="KW-1185">Reference proteome</keyword>
<evidence type="ECO:0000256" key="1">
    <source>
        <dbReference type="ARBA" id="ARBA00004651"/>
    </source>
</evidence>
<keyword evidence="4 7" id="KW-0812">Transmembrane</keyword>
<accession>A0A4Y9T5Z8</accession>
<dbReference type="Proteomes" id="UP000297258">
    <property type="component" value="Unassembled WGS sequence"/>
</dbReference>
<comment type="similarity">
    <text evidence="2">Belongs to the UPF0126 family.</text>
</comment>
<keyword evidence="3" id="KW-1003">Cell membrane</keyword>
<dbReference type="AlphaFoldDB" id="A0A4Y9T5Z8"/>
<reference evidence="9 10" key="1">
    <citation type="submission" date="2019-03" db="EMBL/GenBank/DDBJ databases">
        <title>Draft genome of Massilia hortus sp. nov., a novel bacterial species of the Oxalobacteraceae family.</title>
        <authorList>
            <person name="Peta V."/>
            <person name="Raths R."/>
            <person name="Bucking H."/>
        </authorList>
    </citation>
    <scope>NUCLEOTIDE SEQUENCE [LARGE SCALE GENOMIC DNA]</scope>
    <source>
        <strain evidence="9 10">ONC3</strain>
    </source>
</reference>
<feature type="transmembrane region" description="Helical" evidence="7">
    <location>
        <begin position="6"/>
        <end position="26"/>
    </location>
</feature>
<dbReference type="EMBL" id="SPUM01000007">
    <property type="protein sequence ID" value="TFW35756.1"/>
    <property type="molecule type" value="Genomic_DNA"/>
</dbReference>
<evidence type="ECO:0000313" key="9">
    <source>
        <dbReference type="EMBL" id="TFW35756.1"/>
    </source>
</evidence>
<evidence type="ECO:0000256" key="6">
    <source>
        <dbReference type="ARBA" id="ARBA00023136"/>
    </source>
</evidence>
<comment type="subcellular location">
    <subcellularLocation>
        <location evidence="1">Cell membrane</location>
        <topology evidence="1">Multi-pass membrane protein</topology>
    </subcellularLocation>
</comment>
<dbReference type="InterPro" id="IPR005115">
    <property type="entry name" value="Gly_transporter"/>
</dbReference>
<organism evidence="9 10">
    <name type="scientific">Massilia horti</name>
    <dbReference type="NCBI Taxonomy" id="2562153"/>
    <lineage>
        <taxon>Bacteria</taxon>
        <taxon>Pseudomonadati</taxon>
        <taxon>Pseudomonadota</taxon>
        <taxon>Betaproteobacteria</taxon>
        <taxon>Burkholderiales</taxon>
        <taxon>Oxalobacteraceae</taxon>
        <taxon>Telluria group</taxon>
        <taxon>Massilia</taxon>
    </lineage>
</organism>
<feature type="domain" description="Glycine transporter" evidence="8">
    <location>
        <begin position="8"/>
        <end position="82"/>
    </location>
</feature>
<feature type="domain" description="Glycine transporter" evidence="8">
    <location>
        <begin position="93"/>
        <end position="165"/>
    </location>
</feature>
<feature type="transmembrane region" description="Helical" evidence="7">
    <location>
        <begin position="33"/>
        <end position="53"/>
    </location>
</feature>
<feature type="transmembrane region" description="Helical" evidence="7">
    <location>
        <begin position="175"/>
        <end position="196"/>
    </location>
</feature>
<gene>
    <name evidence="9" type="ORF">E4O92_00970</name>
</gene>
<feature type="transmembrane region" description="Helical" evidence="7">
    <location>
        <begin position="151"/>
        <end position="169"/>
    </location>
</feature>
<dbReference type="PANTHER" id="PTHR30506">
    <property type="entry name" value="INNER MEMBRANE PROTEIN"/>
    <property type="match status" value="1"/>
</dbReference>